<evidence type="ECO:0000313" key="2">
    <source>
        <dbReference type="Proteomes" id="UP000183988"/>
    </source>
</evidence>
<dbReference type="Proteomes" id="UP000183988">
    <property type="component" value="Unassembled WGS sequence"/>
</dbReference>
<name>A0A1M5P0F7_9BACI</name>
<sequence>MISYEEKQIFIREMKVLINEYERCSQSTIKEQIYKDIKLIREVIDSLS</sequence>
<evidence type="ECO:0000313" key="1">
    <source>
        <dbReference type="EMBL" id="SHG95185.1"/>
    </source>
</evidence>
<organism evidence="1 2">
    <name type="scientific">Ornithinibacillus halophilus</name>
    <dbReference type="NCBI Taxonomy" id="930117"/>
    <lineage>
        <taxon>Bacteria</taxon>
        <taxon>Bacillati</taxon>
        <taxon>Bacillota</taxon>
        <taxon>Bacilli</taxon>
        <taxon>Bacillales</taxon>
        <taxon>Bacillaceae</taxon>
        <taxon>Ornithinibacillus</taxon>
    </lineage>
</organism>
<protein>
    <submittedName>
        <fullName evidence="1">Uncharacterized protein</fullName>
    </submittedName>
</protein>
<dbReference type="STRING" id="930117.SAMN05216225_10965"/>
<proteinExistence type="predicted"/>
<dbReference type="AlphaFoldDB" id="A0A1M5P0F7"/>
<accession>A0A1M5P0F7</accession>
<reference evidence="1 2" key="1">
    <citation type="submission" date="2016-11" db="EMBL/GenBank/DDBJ databases">
        <authorList>
            <person name="Jaros S."/>
            <person name="Januszkiewicz K."/>
            <person name="Wedrychowicz H."/>
        </authorList>
    </citation>
    <scope>NUCLEOTIDE SEQUENCE [LARGE SCALE GENOMIC DNA]</scope>
    <source>
        <strain evidence="1 2">IBRC-M 10683</strain>
    </source>
</reference>
<gene>
    <name evidence="1" type="ORF">SAMN05216225_10965</name>
</gene>
<keyword evidence="2" id="KW-1185">Reference proteome</keyword>
<dbReference type="EMBL" id="FQVW01000096">
    <property type="protein sequence ID" value="SHG95185.1"/>
    <property type="molecule type" value="Genomic_DNA"/>
</dbReference>